<dbReference type="Proteomes" id="UP000308768">
    <property type="component" value="Unassembled WGS sequence"/>
</dbReference>
<feature type="compositionally biased region" description="Pro residues" evidence="1">
    <location>
        <begin position="63"/>
        <end position="72"/>
    </location>
</feature>
<feature type="region of interest" description="Disordered" evidence="1">
    <location>
        <begin position="57"/>
        <end position="113"/>
    </location>
</feature>
<protein>
    <submittedName>
        <fullName evidence="2">Uncharacterized protein</fullName>
    </submittedName>
</protein>
<comment type="caution">
    <text evidence="2">The sequence shown here is derived from an EMBL/GenBank/DDBJ whole genome shotgun (WGS) entry which is preliminary data.</text>
</comment>
<dbReference type="AlphaFoldDB" id="A0A4U0X0B9"/>
<evidence type="ECO:0000313" key="2">
    <source>
        <dbReference type="EMBL" id="TKA69017.1"/>
    </source>
</evidence>
<feature type="region of interest" description="Disordered" evidence="1">
    <location>
        <begin position="346"/>
        <end position="375"/>
    </location>
</feature>
<feature type="region of interest" description="Disordered" evidence="1">
    <location>
        <begin position="197"/>
        <end position="249"/>
    </location>
</feature>
<evidence type="ECO:0000313" key="3">
    <source>
        <dbReference type="Proteomes" id="UP000308768"/>
    </source>
</evidence>
<feature type="compositionally biased region" description="Basic and acidic residues" evidence="1">
    <location>
        <begin position="354"/>
        <end position="375"/>
    </location>
</feature>
<feature type="compositionally biased region" description="Polar residues" evidence="1">
    <location>
        <begin position="81"/>
        <end position="92"/>
    </location>
</feature>
<dbReference type="EMBL" id="NAJN01000764">
    <property type="protein sequence ID" value="TKA69017.1"/>
    <property type="molecule type" value="Genomic_DNA"/>
</dbReference>
<sequence>MPSALHLLTTPFLLLFSLPLAAFAAFTTSLAFSTLLIRVSIVYVELGIALVQSAVQAPATTKSPPPARPTAPPRHKRRRSSNFSTASSQDPNATPAGRKPPTKSDSFASLLGAGGPTRDYEGVGGWRYTADGDEDALWMGMNSRLELPAAPSNYSTGRRHDCEYWSGFAPNSDMWVSADVHDDAAVQQDYHARALSGRDVRRNEAPEGGSLRASTLIDLRRDGKRPDKTSRERAKRRRAGPAPPPGASADEIFHDYPSHMYLENMLAVQLKYSDTQIQHAISAAELPAGSSYDRAVPGHRRKLALRARAARNSTIYEEERRKFWNERREKADKGLISWKVRALRTENGLGRKQQPKEGRREKRLEKHLERALQED</sequence>
<proteinExistence type="predicted"/>
<keyword evidence="3" id="KW-1185">Reference proteome</keyword>
<evidence type="ECO:0000256" key="1">
    <source>
        <dbReference type="SAM" id="MobiDB-lite"/>
    </source>
</evidence>
<dbReference type="OrthoDB" id="4492972at2759"/>
<feature type="compositionally biased region" description="Basic and acidic residues" evidence="1">
    <location>
        <begin position="218"/>
        <end position="232"/>
    </location>
</feature>
<reference evidence="2 3" key="1">
    <citation type="submission" date="2017-03" db="EMBL/GenBank/DDBJ databases">
        <title>Genomes of endolithic fungi from Antarctica.</title>
        <authorList>
            <person name="Coleine C."/>
            <person name="Masonjones S."/>
            <person name="Stajich J.E."/>
        </authorList>
    </citation>
    <scope>NUCLEOTIDE SEQUENCE [LARGE SCALE GENOMIC DNA]</scope>
    <source>
        <strain evidence="2 3">CCFEE 5187</strain>
    </source>
</reference>
<gene>
    <name evidence="2" type="ORF">B0A49_09963</name>
</gene>
<accession>A0A4U0X0B9</accession>
<name>A0A4U0X0B9_9PEZI</name>
<organism evidence="2 3">
    <name type="scientific">Cryomyces minteri</name>
    <dbReference type="NCBI Taxonomy" id="331657"/>
    <lineage>
        <taxon>Eukaryota</taxon>
        <taxon>Fungi</taxon>
        <taxon>Dikarya</taxon>
        <taxon>Ascomycota</taxon>
        <taxon>Pezizomycotina</taxon>
        <taxon>Dothideomycetes</taxon>
        <taxon>Dothideomycetes incertae sedis</taxon>
        <taxon>Cryomyces</taxon>
    </lineage>
</organism>